<dbReference type="GO" id="GO:0000917">
    <property type="term" value="P:division septum assembly"/>
    <property type="evidence" value="ECO:0007669"/>
    <property type="project" value="UniProtKB-KW"/>
</dbReference>
<keyword evidence="12" id="KW-1185">Reference proteome</keyword>
<dbReference type="PANTHER" id="PTHR34108:SF1">
    <property type="entry name" value="SEPTUM SITE-DETERMINING PROTEIN MINC"/>
    <property type="match status" value="1"/>
</dbReference>
<feature type="region of interest" description="Disordered" evidence="8">
    <location>
        <begin position="1"/>
        <end position="99"/>
    </location>
</feature>
<evidence type="ECO:0000256" key="3">
    <source>
        <dbReference type="ARBA" id="ARBA00023210"/>
    </source>
</evidence>
<comment type="caution">
    <text evidence="11">The sequence shown here is derived from an EMBL/GenBank/DDBJ whole genome shotgun (WGS) entry which is preliminary data.</text>
</comment>
<dbReference type="GO" id="GO:0000902">
    <property type="term" value="P:cell morphogenesis"/>
    <property type="evidence" value="ECO:0007669"/>
    <property type="project" value="InterPro"/>
</dbReference>
<dbReference type="InterPro" id="IPR005526">
    <property type="entry name" value="Septum_form_inhib_MinC_C"/>
</dbReference>
<comment type="function">
    <text evidence="5 7">Cell division inhibitor that blocks the formation of polar Z ring septums. Rapidly oscillates between the poles of the cell to destabilize FtsZ filaments that have formed before they mature into polar Z rings. Prevents FtsZ polymerization.</text>
</comment>
<dbReference type="HAMAP" id="MF_00267">
    <property type="entry name" value="MinC"/>
    <property type="match status" value="1"/>
</dbReference>
<comment type="subunit">
    <text evidence="6 7">Interacts with MinD and FtsZ.</text>
</comment>
<dbReference type="NCBIfam" id="TIGR01222">
    <property type="entry name" value="minC"/>
    <property type="match status" value="1"/>
</dbReference>
<feature type="compositionally biased region" description="Low complexity" evidence="8">
    <location>
        <begin position="79"/>
        <end position="88"/>
    </location>
</feature>
<feature type="compositionally biased region" description="Basic and acidic residues" evidence="8">
    <location>
        <begin position="1"/>
        <end position="11"/>
    </location>
</feature>
<evidence type="ECO:0000256" key="4">
    <source>
        <dbReference type="ARBA" id="ARBA00023306"/>
    </source>
</evidence>
<accession>A0A540VAP5</accession>
<sequence>MSARQNDRRQPDITSDNGVAAEDSMVDTENHGAAPDAPEAANSPGQAVEQPASPAAPGGEETRSQDGRTIGPADLPDVEAAPEAGTTPAEDKESARSSDDVMALDVIGHLPSPPPSAVKIKGRAGGIFVEIGEGVWADLLDTLGDRLKSAAGFFRGASVILDVGHRSLTSEELRYFISLLKAHEMALGVVLSSDEGTLQHAAELGISTSSTQEAAHPGPVAPVQEAAPAKPDFYVHQGSLRAGQALHRQESIFIIGDVNPGAQVSSAGDVYVWGRMRGVAHAGVEGDQTAVVAALELTPTQLRIGDVIAVPPESKGENGSNWFWKRPPPPRAEVAHVVDGRILIEPWDEIRTGGWKAFSPPTA</sequence>
<keyword evidence="4 7" id="KW-0131">Cell cycle</keyword>
<reference evidence="11 12" key="1">
    <citation type="submission" date="2019-06" db="EMBL/GenBank/DDBJ databases">
        <title>Genome sequence of Litorilinea aerophila BAA-2444.</title>
        <authorList>
            <person name="Maclea K.S."/>
            <person name="Maurais E.G."/>
            <person name="Iannazzi L.C."/>
        </authorList>
    </citation>
    <scope>NUCLEOTIDE SEQUENCE [LARGE SCALE GENOMIC DNA]</scope>
    <source>
        <strain evidence="11 12">ATCC BAA-2444</strain>
    </source>
</reference>
<dbReference type="Proteomes" id="UP000317371">
    <property type="component" value="Unassembled WGS sequence"/>
</dbReference>
<keyword evidence="2 7" id="KW-0132">Cell division</keyword>
<proteinExistence type="inferred from homology"/>
<organism evidence="11 12">
    <name type="scientific">Litorilinea aerophila</name>
    <dbReference type="NCBI Taxonomy" id="1204385"/>
    <lineage>
        <taxon>Bacteria</taxon>
        <taxon>Bacillati</taxon>
        <taxon>Chloroflexota</taxon>
        <taxon>Caldilineae</taxon>
        <taxon>Caldilineales</taxon>
        <taxon>Caldilineaceae</taxon>
        <taxon>Litorilinea</taxon>
    </lineage>
</organism>
<evidence type="ECO:0000256" key="7">
    <source>
        <dbReference type="HAMAP-Rule" id="MF_00267"/>
    </source>
</evidence>
<dbReference type="GO" id="GO:0051302">
    <property type="term" value="P:regulation of cell division"/>
    <property type="evidence" value="ECO:0007669"/>
    <property type="project" value="InterPro"/>
</dbReference>
<evidence type="ECO:0000313" key="11">
    <source>
        <dbReference type="EMBL" id="TQE93811.1"/>
    </source>
</evidence>
<dbReference type="AlphaFoldDB" id="A0A540VAP5"/>
<evidence type="ECO:0000259" key="10">
    <source>
        <dbReference type="Pfam" id="PF05209"/>
    </source>
</evidence>
<evidence type="ECO:0000313" key="12">
    <source>
        <dbReference type="Proteomes" id="UP000317371"/>
    </source>
</evidence>
<dbReference type="EMBL" id="VIGC01000032">
    <property type="protein sequence ID" value="TQE93811.1"/>
    <property type="molecule type" value="Genomic_DNA"/>
</dbReference>
<dbReference type="RefSeq" id="WP_141611840.1">
    <property type="nucleotide sequence ID" value="NZ_VIGC02000032.1"/>
</dbReference>
<evidence type="ECO:0000256" key="1">
    <source>
        <dbReference type="ARBA" id="ARBA00006291"/>
    </source>
</evidence>
<dbReference type="InterPro" id="IPR007874">
    <property type="entry name" value="MinC_N"/>
</dbReference>
<dbReference type="Gene3D" id="2.160.20.70">
    <property type="match status" value="1"/>
</dbReference>
<gene>
    <name evidence="7 11" type="primary">minC</name>
    <name evidence="11" type="ORF">FKZ61_19490</name>
</gene>
<dbReference type="InterPro" id="IPR013033">
    <property type="entry name" value="MinC"/>
</dbReference>
<dbReference type="InParanoid" id="A0A540VAP5"/>
<dbReference type="Pfam" id="PF05209">
    <property type="entry name" value="MinC_N"/>
    <property type="match status" value="1"/>
</dbReference>
<evidence type="ECO:0000259" key="9">
    <source>
        <dbReference type="Pfam" id="PF03775"/>
    </source>
</evidence>
<dbReference type="InterPro" id="IPR036145">
    <property type="entry name" value="MinC_C_sf"/>
</dbReference>
<protein>
    <recommendedName>
        <fullName evidence="7">Probable septum site-determining protein MinC</fullName>
    </recommendedName>
</protein>
<evidence type="ECO:0000256" key="5">
    <source>
        <dbReference type="ARBA" id="ARBA00025606"/>
    </source>
</evidence>
<evidence type="ECO:0000256" key="8">
    <source>
        <dbReference type="SAM" id="MobiDB-lite"/>
    </source>
</evidence>
<evidence type="ECO:0000256" key="2">
    <source>
        <dbReference type="ARBA" id="ARBA00022618"/>
    </source>
</evidence>
<feature type="compositionally biased region" description="Basic and acidic residues" evidence="8">
    <location>
        <begin position="89"/>
        <end position="99"/>
    </location>
</feature>
<dbReference type="InterPro" id="IPR016098">
    <property type="entry name" value="CAP/MinC_C"/>
</dbReference>
<feature type="domain" description="Septum formation inhibitor MinC N-terminal" evidence="10">
    <location>
        <begin position="118"/>
        <end position="186"/>
    </location>
</feature>
<name>A0A540VAP5_9CHLR</name>
<dbReference type="OrthoDB" id="9790810at2"/>
<comment type="similarity">
    <text evidence="1 7">Belongs to the MinC family.</text>
</comment>
<dbReference type="FunCoup" id="A0A540VAP5">
    <property type="interactions" value="16"/>
</dbReference>
<evidence type="ECO:0000256" key="6">
    <source>
        <dbReference type="ARBA" id="ARBA00046874"/>
    </source>
</evidence>
<keyword evidence="3 7" id="KW-0717">Septation</keyword>
<dbReference type="GO" id="GO:1901891">
    <property type="term" value="P:regulation of cell septum assembly"/>
    <property type="evidence" value="ECO:0007669"/>
    <property type="project" value="InterPro"/>
</dbReference>
<dbReference type="Pfam" id="PF03775">
    <property type="entry name" value="MinC_C"/>
    <property type="match status" value="1"/>
</dbReference>
<dbReference type="SUPFAM" id="SSF63848">
    <property type="entry name" value="Cell-division inhibitor MinC, C-terminal domain"/>
    <property type="match status" value="1"/>
</dbReference>
<feature type="domain" description="Septum formation inhibitor MinC C-terminal" evidence="9">
    <location>
        <begin position="236"/>
        <end position="318"/>
    </location>
</feature>
<dbReference type="PANTHER" id="PTHR34108">
    <property type="entry name" value="SEPTUM SITE-DETERMINING PROTEIN MINC"/>
    <property type="match status" value="1"/>
</dbReference>